<dbReference type="InterPro" id="IPR017375">
    <property type="entry name" value="PEX12"/>
</dbReference>
<keyword evidence="8 17" id="KW-0863">Zinc-finger</keyword>
<dbReference type="GO" id="GO:0004842">
    <property type="term" value="F:ubiquitin-protein transferase activity"/>
    <property type="evidence" value="ECO:0007669"/>
    <property type="project" value="TreeGrafter"/>
</dbReference>
<evidence type="ECO:0000256" key="5">
    <source>
        <dbReference type="ARBA" id="ARBA00022448"/>
    </source>
</evidence>
<dbReference type="AlphaFoldDB" id="A0A6P4Z1W1"/>
<dbReference type="GO" id="GO:0016558">
    <property type="term" value="P:protein import into peroxisome matrix"/>
    <property type="evidence" value="ECO:0007669"/>
    <property type="project" value="UniProtKB-UniRule"/>
</dbReference>
<feature type="domain" description="RING-type" evidence="18">
    <location>
        <begin position="298"/>
        <end position="335"/>
    </location>
</feature>
<evidence type="ECO:0000313" key="19">
    <source>
        <dbReference type="Proteomes" id="UP000515135"/>
    </source>
</evidence>
<evidence type="ECO:0000256" key="2">
    <source>
        <dbReference type="ARBA" id="ARBA00004906"/>
    </source>
</evidence>
<dbReference type="PANTHER" id="PTHR12888:SF0">
    <property type="entry name" value="PEROXISOME ASSEMBLY PROTEIN 12"/>
    <property type="match status" value="1"/>
</dbReference>
<organism evidence="19 20">
    <name type="scientific">Branchiostoma belcheri</name>
    <name type="common">Amphioxus</name>
    <dbReference type="NCBI Taxonomy" id="7741"/>
    <lineage>
        <taxon>Eukaryota</taxon>
        <taxon>Metazoa</taxon>
        <taxon>Chordata</taxon>
        <taxon>Cephalochordata</taxon>
        <taxon>Leptocardii</taxon>
        <taxon>Amphioxiformes</taxon>
        <taxon>Branchiostomatidae</taxon>
        <taxon>Branchiostoma</taxon>
    </lineage>
</organism>
<evidence type="ECO:0000256" key="6">
    <source>
        <dbReference type="ARBA" id="ARBA00022692"/>
    </source>
</evidence>
<keyword evidence="5" id="KW-0813">Transport</keyword>
<dbReference type="Proteomes" id="UP000515135">
    <property type="component" value="Unplaced"/>
</dbReference>
<keyword evidence="9" id="KW-0862">Zinc</keyword>
<evidence type="ECO:0000256" key="15">
    <source>
        <dbReference type="ARBA" id="ARBA00045862"/>
    </source>
</evidence>
<comment type="pathway">
    <text evidence="2">Protein modification; protein ubiquitination.</text>
</comment>
<dbReference type="Gene3D" id="3.30.40.10">
    <property type="entry name" value="Zinc/RING finger domain, C3HC4 (zinc finger)"/>
    <property type="match status" value="1"/>
</dbReference>
<evidence type="ECO:0000256" key="11">
    <source>
        <dbReference type="ARBA" id="ARBA00022989"/>
    </source>
</evidence>
<sequence>MAEFGAHLTAAGAEGDEKPSIFEVLAQESLMTAVRPAVKHASKILAERNPARYGWLYRFNDEIYTLLDTLLQHHYLRTYGASFAENFYGLKRIPIHGGKLRHQHQLKSLAFLTLLPYLKLKLDQRFETLQEQEADSGGIISDAIQEQSLWKKLERTFRVIYPYVHMGWEGAMLYYQFAYIFDKSQYHSPLLHIAGVKLCNLSAEDIQVQQSKGALETLAGGGGSNQGNIATFIGKAAVVTAVSVSSALSVGVFFLQFLEWWYSEENQNTARAVSSLPAPPPPAVKHDGTTPRFHPSVCPVCGRVRTNDTALSTSGHVFCYPCIYNFVQKHQRCPITGYPSAINHLIKLYLPD</sequence>
<proteinExistence type="inferred from homology"/>
<keyword evidence="19" id="KW-1185">Reference proteome</keyword>
<dbReference type="CDD" id="cd16451">
    <property type="entry name" value="mRING_PEX12"/>
    <property type="match status" value="1"/>
</dbReference>
<evidence type="ECO:0000256" key="9">
    <source>
        <dbReference type="ARBA" id="ARBA00022833"/>
    </source>
</evidence>
<accession>A0A6P4Z1W1</accession>
<evidence type="ECO:0000313" key="20">
    <source>
        <dbReference type="RefSeq" id="XP_019623551.1"/>
    </source>
</evidence>
<dbReference type="SMART" id="SM00184">
    <property type="entry name" value="RING"/>
    <property type="match status" value="1"/>
</dbReference>
<evidence type="ECO:0000256" key="8">
    <source>
        <dbReference type="ARBA" id="ARBA00022771"/>
    </source>
</evidence>
<dbReference type="Pfam" id="PF04757">
    <property type="entry name" value="Pex2_Pex12"/>
    <property type="match status" value="1"/>
</dbReference>
<keyword evidence="12 16" id="KW-0472">Membrane</keyword>
<dbReference type="PIRSF" id="PIRSF038074">
    <property type="entry name" value="Peroxisome_assembly_p12"/>
    <property type="match status" value="1"/>
</dbReference>
<dbReference type="GO" id="GO:0005778">
    <property type="term" value="C:peroxisomal membrane"/>
    <property type="evidence" value="ECO:0007669"/>
    <property type="project" value="UniProtKB-SubCell"/>
</dbReference>
<dbReference type="OrthoDB" id="10024542at2759"/>
<keyword evidence="13 16" id="KW-0576">Peroxisome</keyword>
<evidence type="ECO:0000256" key="12">
    <source>
        <dbReference type="ARBA" id="ARBA00023136"/>
    </source>
</evidence>
<dbReference type="GO" id="GO:0006513">
    <property type="term" value="P:protein monoubiquitination"/>
    <property type="evidence" value="ECO:0007669"/>
    <property type="project" value="TreeGrafter"/>
</dbReference>
<dbReference type="InterPro" id="IPR001841">
    <property type="entry name" value="Znf_RING"/>
</dbReference>
<dbReference type="GO" id="GO:1990429">
    <property type="term" value="C:peroxisomal importomer complex"/>
    <property type="evidence" value="ECO:0007669"/>
    <property type="project" value="TreeGrafter"/>
</dbReference>
<dbReference type="InterPro" id="IPR006845">
    <property type="entry name" value="Pex_N"/>
</dbReference>
<dbReference type="RefSeq" id="XP_019623551.1">
    <property type="nucleotide sequence ID" value="XM_019767992.1"/>
</dbReference>
<evidence type="ECO:0000256" key="17">
    <source>
        <dbReference type="PROSITE-ProRule" id="PRU00175"/>
    </source>
</evidence>
<dbReference type="PANTHER" id="PTHR12888">
    <property type="entry name" value="PEROXISOME ASSEMBLY PROTEIN 12 PEROXIN-12"/>
    <property type="match status" value="1"/>
</dbReference>
<dbReference type="InterPro" id="IPR013083">
    <property type="entry name" value="Znf_RING/FYVE/PHD"/>
</dbReference>
<evidence type="ECO:0000256" key="7">
    <source>
        <dbReference type="ARBA" id="ARBA00022723"/>
    </source>
</evidence>
<evidence type="ECO:0000256" key="14">
    <source>
        <dbReference type="ARBA" id="ARBA00029692"/>
    </source>
</evidence>
<evidence type="ECO:0000256" key="10">
    <source>
        <dbReference type="ARBA" id="ARBA00022927"/>
    </source>
</evidence>
<name>A0A6P4Z1W1_BRABE</name>
<evidence type="ECO:0000256" key="16">
    <source>
        <dbReference type="PIRNR" id="PIRNR038074"/>
    </source>
</evidence>
<protein>
    <recommendedName>
        <fullName evidence="4 16">Peroxisome assembly protein 12</fullName>
    </recommendedName>
    <alternativeName>
        <fullName evidence="14 16">Peroxin-12</fullName>
    </alternativeName>
</protein>
<dbReference type="SUPFAM" id="SSF57850">
    <property type="entry name" value="RING/U-box"/>
    <property type="match status" value="1"/>
</dbReference>
<comment type="subcellular location">
    <subcellularLocation>
        <location evidence="1">Peroxisome membrane</location>
        <topology evidence="1">Multi-pass membrane protein</topology>
    </subcellularLocation>
</comment>
<evidence type="ECO:0000256" key="13">
    <source>
        <dbReference type="ARBA" id="ARBA00023140"/>
    </source>
</evidence>
<dbReference type="KEGG" id="bbel:109469478"/>
<keyword evidence="10" id="KW-0653">Protein transport</keyword>
<dbReference type="PROSITE" id="PS50089">
    <property type="entry name" value="ZF_RING_2"/>
    <property type="match status" value="1"/>
</dbReference>
<keyword evidence="11" id="KW-1133">Transmembrane helix</keyword>
<dbReference type="GeneID" id="109469478"/>
<keyword evidence="6" id="KW-0812">Transmembrane</keyword>
<dbReference type="GO" id="GO:0008270">
    <property type="term" value="F:zinc ion binding"/>
    <property type="evidence" value="ECO:0007669"/>
    <property type="project" value="UniProtKB-KW"/>
</dbReference>
<evidence type="ECO:0000256" key="3">
    <source>
        <dbReference type="ARBA" id="ARBA00008704"/>
    </source>
</evidence>
<evidence type="ECO:0000256" key="4">
    <source>
        <dbReference type="ARBA" id="ARBA00018980"/>
    </source>
</evidence>
<gene>
    <name evidence="20" type="primary">LOC109469478</name>
</gene>
<evidence type="ECO:0000259" key="18">
    <source>
        <dbReference type="PROSITE" id="PS50089"/>
    </source>
</evidence>
<comment type="function">
    <text evidence="15">Component of a retrotranslocation channel required for peroxisome organization by mediating export of the PEX5 receptor from peroxisomes to the cytosol, thereby promoting PEX5 recycling. The retrotranslocation channel is composed of PEX2, PEX10 and PEX12; each subunit contributing transmembrane segments that coassemble into an open channel that specifically allows the passage of PEX5 through the peroxisomal membrane. PEX12 also regulates PEX5 recycling by activating the E3 ubiquitin-protein ligase activity of PEX10. When PEX5 recycling is compromised, PEX12 stimulates PEX10-mediated polyubiquitination of PEX5, leading to its subsequent degradation.</text>
</comment>
<reference evidence="20" key="1">
    <citation type="submission" date="2025-08" db="UniProtKB">
        <authorList>
            <consortium name="RefSeq"/>
        </authorList>
    </citation>
    <scope>IDENTIFICATION</scope>
    <source>
        <tissue evidence="20">Gonad</tissue>
    </source>
</reference>
<keyword evidence="7" id="KW-0479">Metal-binding</keyword>
<comment type="similarity">
    <text evidence="3 16">Belongs to the pex2/pex10/pex12 family.</text>
</comment>
<evidence type="ECO:0000256" key="1">
    <source>
        <dbReference type="ARBA" id="ARBA00004585"/>
    </source>
</evidence>